<name>A0A1R1X3A8_9FUNG</name>
<organism evidence="10 11">
    <name type="scientific">Smittium culicis</name>
    <dbReference type="NCBI Taxonomy" id="133412"/>
    <lineage>
        <taxon>Eukaryota</taxon>
        <taxon>Fungi</taxon>
        <taxon>Fungi incertae sedis</taxon>
        <taxon>Zoopagomycota</taxon>
        <taxon>Kickxellomycotina</taxon>
        <taxon>Harpellomycetes</taxon>
        <taxon>Harpellales</taxon>
        <taxon>Legeriomycetaceae</taxon>
        <taxon>Smittium</taxon>
    </lineage>
</organism>
<dbReference type="EMBL" id="LSSN01005566">
    <property type="protein sequence ID" value="OMJ09115.1"/>
    <property type="molecule type" value="Genomic_DNA"/>
</dbReference>
<dbReference type="PANTHER" id="PTHR13952">
    <property type="entry name" value="U1 SMALL NUCLEAR RIBONUCLEOPROTEIN 70 KD"/>
    <property type="match status" value="1"/>
</dbReference>
<sequence>MTSKLPPDLLNLFSPRPPLPYAKPLDKDIDKRKCPQISGISSFIDLLKTEPNPNYSPSETPIQKKERLNYQVSERDLKREFERYGPILAVKLIKDKAGNSRGYAFLEYENERDLRVAYRESDGVRIMGKRVVVDVERGRTVKGWLPRRLGGGLGGTRIGGVNENHTYSGRYDPAVNDKNPPAPSSYPSSRVISRKRDYSGPDSSRDYKRERGSSRGDSRSRPSNGSRSNGYDSKYSRDYNNRDSENSYRADKNYDRSEDKSRPDVRERDRDRDRNRPRDRERDDREKERKSYRNRSRSPKRQSRR</sequence>
<gene>
    <name evidence="10" type="ORF">AYI70_g11116</name>
</gene>
<evidence type="ECO:0000256" key="8">
    <source>
        <dbReference type="SAM" id="MobiDB-lite"/>
    </source>
</evidence>
<keyword evidence="11" id="KW-1185">Reference proteome</keyword>
<evidence type="ECO:0000256" key="3">
    <source>
        <dbReference type="ARBA" id="ARBA00016996"/>
    </source>
</evidence>
<dbReference type="Gene3D" id="3.30.70.330">
    <property type="match status" value="1"/>
</dbReference>
<dbReference type="GO" id="GO:0000398">
    <property type="term" value="P:mRNA splicing, via spliceosome"/>
    <property type="evidence" value="ECO:0007669"/>
    <property type="project" value="TreeGrafter"/>
</dbReference>
<evidence type="ECO:0000256" key="5">
    <source>
        <dbReference type="ARBA" id="ARBA00023242"/>
    </source>
</evidence>
<feature type="region of interest" description="Disordered" evidence="8">
    <location>
        <begin position="153"/>
        <end position="305"/>
    </location>
</feature>
<comment type="caution">
    <text evidence="10">The sequence shown here is derived from an EMBL/GenBank/DDBJ whole genome shotgun (WGS) entry which is preliminary data.</text>
</comment>
<reference evidence="10 11" key="1">
    <citation type="submission" date="2017-01" db="EMBL/GenBank/DDBJ databases">
        <authorList>
            <person name="Mah S.A."/>
            <person name="Swanson W.J."/>
            <person name="Moy G.W."/>
            <person name="Vacquier V.D."/>
        </authorList>
    </citation>
    <scope>NUCLEOTIDE SEQUENCE [LARGE SCALE GENOMIC DNA]</scope>
    <source>
        <strain evidence="10 11">GSMNP</strain>
    </source>
</reference>
<dbReference type="InterPro" id="IPR012677">
    <property type="entry name" value="Nucleotide-bd_a/b_plait_sf"/>
</dbReference>
<feature type="compositionally biased region" description="Basic and acidic residues" evidence="8">
    <location>
        <begin position="194"/>
        <end position="220"/>
    </location>
</feature>
<feature type="compositionally biased region" description="Basic and acidic residues" evidence="8">
    <location>
        <begin position="234"/>
        <end position="291"/>
    </location>
</feature>
<feature type="domain" description="RRM" evidence="9">
    <location>
        <begin position="68"/>
        <end position="138"/>
    </location>
</feature>
<dbReference type="InterPro" id="IPR022023">
    <property type="entry name" value="U1snRNP70_N"/>
</dbReference>
<dbReference type="SUPFAM" id="SSF54928">
    <property type="entry name" value="RNA-binding domain, RBD"/>
    <property type="match status" value="1"/>
</dbReference>
<evidence type="ECO:0000313" key="10">
    <source>
        <dbReference type="EMBL" id="OMJ09115.1"/>
    </source>
</evidence>
<dbReference type="PANTHER" id="PTHR13952:SF5">
    <property type="entry name" value="U1 SMALL NUCLEAR RIBONUCLEOPROTEIN 70 KDA"/>
    <property type="match status" value="1"/>
</dbReference>
<evidence type="ECO:0000259" key="9">
    <source>
        <dbReference type="PROSITE" id="PS50102"/>
    </source>
</evidence>
<dbReference type="InterPro" id="IPR035979">
    <property type="entry name" value="RBD_domain_sf"/>
</dbReference>
<keyword evidence="4 7" id="KW-0694">RNA-binding</keyword>
<proteinExistence type="predicted"/>
<dbReference type="Pfam" id="PF12220">
    <property type="entry name" value="U1snRNP70_N"/>
    <property type="match status" value="1"/>
</dbReference>
<feature type="compositionally biased region" description="Basic residues" evidence="8">
    <location>
        <begin position="292"/>
        <end position="305"/>
    </location>
</feature>
<evidence type="ECO:0000313" key="11">
    <source>
        <dbReference type="Proteomes" id="UP000187283"/>
    </source>
</evidence>
<dbReference type="Proteomes" id="UP000187283">
    <property type="component" value="Unassembled WGS sequence"/>
</dbReference>
<evidence type="ECO:0000256" key="1">
    <source>
        <dbReference type="ARBA" id="ARBA00004324"/>
    </source>
</evidence>
<evidence type="ECO:0000256" key="6">
    <source>
        <dbReference type="ARBA" id="ARBA00023274"/>
    </source>
</evidence>
<dbReference type="AlphaFoldDB" id="A0A1R1X3A8"/>
<evidence type="ECO:0000256" key="2">
    <source>
        <dbReference type="ARBA" id="ARBA00004642"/>
    </source>
</evidence>
<dbReference type="GO" id="GO:0071004">
    <property type="term" value="C:U2-type prespliceosome"/>
    <property type="evidence" value="ECO:0007669"/>
    <property type="project" value="TreeGrafter"/>
</dbReference>
<keyword evidence="6 10" id="KW-0687">Ribonucleoprotein</keyword>
<dbReference type="PROSITE" id="PS50102">
    <property type="entry name" value="RRM"/>
    <property type="match status" value="1"/>
</dbReference>
<keyword evidence="5" id="KW-0539">Nucleus</keyword>
<dbReference type="FunFam" id="3.30.70.330:FF:001585">
    <property type="entry name" value="U1 small nuclear ribonucleoprotein 70 kDa"/>
    <property type="match status" value="1"/>
</dbReference>
<dbReference type="GO" id="GO:0016607">
    <property type="term" value="C:nuclear speck"/>
    <property type="evidence" value="ECO:0007669"/>
    <property type="project" value="UniProtKB-SubCell"/>
</dbReference>
<dbReference type="InterPro" id="IPR000504">
    <property type="entry name" value="RRM_dom"/>
</dbReference>
<dbReference type="STRING" id="133412.A0A1R1X3A8"/>
<dbReference type="GO" id="GO:0003729">
    <property type="term" value="F:mRNA binding"/>
    <property type="evidence" value="ECO:0007669"/>
    <property type="project" value="TreeGrafter"/>
</dbReference>
<dbReference type="OrthoDB" id="4207594at2759"/>
<accession>A0A1R1X3A8</accession>
<comment type="subcellular location">
    <subcellularLocation>
        <location evidence="1">Nucleus speckle</location>
    </subcellularLocation>
    <subcellularLocation>
        <location evidence="2">Nucleus</location>
        <location evidence="2">Nucleoplasm</location>
    </subcellularLocation>
</comment>
<feature type="region of interest" description="Disordered" evidence="8">
    <location>
        <begin position="1"/>
        <end position="27"/>
    </location>
</feature>
<dbReference type="GO" id="GO:0030619">
    <property type="term" value="F:U1 snRNA binding"/>
    <property type="evidence" value="ECO:0007669"/>
    <property type="project" value="TreeGrafter"/>
</dbReference>
<dbReference type="InterPro" id="IPR051183">
    <property type="entry name" value="U1_U11-U12_snRNP_70-35kDa"/>
</dbReference>
<protein>
    <recommendedName>
        <fullName evidence="3">U1 small nuclear ribonucleoprotein 70 kDa</fullName>
    </recommendedName>
</protein>
<evidence type="ECO:0000256" key="4">
    <source>
        <dbReference type="ARBA" id="ARBA00022884"/>
    </source>
</evidence>
<dbReference type="GO" id="GO:0071011">
    <property type="term" value="C:precatalytic spliceosome"/>
    <property type="evidence" value="ECO:0007669"/>
    <property type="project" value="TreeGrafter"/>
</dbReference>
<dbReference type="GO" id="GO:0005685">
    <property type="term" value="C:U1 snRNP"/>
    <property type="evidence" value="ECO:0007669"/>
    <property type="project" value="TreeGrafter"/>
</dbReference>
<feature type="compositionally biased region" description="Low complexity" evidence="8">
    <location>
        <begin position="221"/>
        <end position="230"/>
    </location>
</feature>
<dbReference type="SMART" id="SM00360">
    <property type="entry name" value="RRM"/>
    <property type="match status" value="1"/>
</dbReference>
<evidence type="ECO:0000256" key="7">
    <source>
        <dbReference type="PROSITE-ProRule" id="PRU00176"/>
    </source>
</evidence>